<evidence type="ECO:0000313" key="7">
    <source>
        <dbReference type="EMBL" id="PAN47462.1"/>
    </source>
</evidence>
<dbReference type="GO" id="GO:0005634">
    <property type="term" value="C:nucleus"/>
    <property type="evidence" value="ECO:0007669"/>
    <property type="project" value="UniProtKB-SubCell"/>
</dbReference>
<accession>A0A2S3IMD7</accession>
<evidence type="ECO:0000256" key="4">
    <source>
        <dbReference type="RuleBase" id="RU369065"/>
    </source>
</evidence>
<dbReference type="GO" id="GO:0031347">
    <property type="term" value="P:regulation of defense response"/>
    <property type="evidence" value="ECO:0007669"/>
    <property type="project" value="UniProtKB-UniRule"/>
</dbReference>
<dbReference type="Pfam" id="PF06200">
    <property type="entry name" value="tify"/>
    <property type="match status" value="1"/>
</dbReference>
<keyword evidence="3" id="KW-0832">Ubl conjugation</keyword>
<gene>
    <name evidence="7" type="ORF">PAHAL_9G293800</name>
</gene>
<dbReference type="GO" id="GO:0009611">
    <property type="term" value="P:response to wounding"/>
    <property type="evidence" value="ECO:0007669"/>
    <property type="project" value="UniProtKB-UniRule"/>
</dbReference>
<dbReference type="PROSITE" id="PS51320">
    <property type="entry name" value="TIFY"/>
    <property type="match status" value="1"/>
</dbReference>
<dbReference type="InterPro" id="IPR040390">
    <property type="entry name" value="TIFY/JAZ"/>
</dbReference>
<dbReference type="InterPro" id="IPR018467">
    <property type="entry name" value="CCT_CS"/>
</dbReference>
<feature type="region of interest" description="Disordered" evidence="5">
    <location>
        <begin position="156"/>
        <end position="197"/>
    </location>
</feature>
<evidence type="ECO:0000256" key="1">
    <source>
        <dbReference type="ARBA" id="ARBA00008614"/>
    </source>
</evidence>
<keyword evidence="2 4" id="KW-1184">Jasmonic acid signaling pathway</keyword>
<dbReference type="PANTHER" id="PTHR33077:SF52">
    <property type="entry name" value="PROTEIN TIFY 11D"/>
    <property type="match status" value="1"/>
</dbReference>
<comment type="domain">
    <text evidence="4">The jas domain is required for interaction with COI1.</text>
</comment>
<evidence type="ECO:0000256" key="2">
    <source>
        <dbReference type="ARBA" id="ARBA00022819"/>
    </source>
</evidence>
<dbReference type="InterPro" id="IPR010399">
    <property type="entry name" value="Tify_dom"/>
</dbReference>
<comment type="function">
    <text evidence="4">Repressor of jasmonate responses.</text>
</comment>
<dbReference type="Pfam" id="PF09425">
    <property type="entry name" value="Jas_motif"/>
    <property type="match status" value="1"/>
</dbReference>
<name>A0A2S3IMD7_9POAL</name>
<proteinExistence type="inferred from homology"/>
<dbReference type="PANTHER" id="PTHR33077">
    <property type="entry name" value="PROTEIN TIFY 4A-RELATED-RELATED"/>
    <property type="match status" value="1"/>
</dbReference>
<dbReference type="SMART" id="SM00979">
    <property type="entry name" value="TIFY"/>
    <property type="match status" value="1"/>
</dbReference>
<dbReference type="AlphaFoldDB" id="A0A2S3IMD7"/>
<dbReference type="Gramene" id="PAN47462">
    <property type="protein sequence ID" value="PAN47462"/>
    <property type="gene ID" value="PAHAL_9G293800"/>
</dbReference>
<reference evidence="7" key="1">
    <citation type="submission" date="2018-04" db="EMBL/GenBank/DDBJ databases">
        <title>WGS assembly of Panicum hallii.</title>
        <authorList>
            <person name="Lovell J."/>
            <person name="Jenkins J."/>
            <person name="Lowry D."/>
            <person name="Mamidi S."/>
            <person name="Sreedasyam A."/>
            <person name="Weng X."/>
            <person name="Barry K."/>
            <person name="Bonette J."/>
            <person name="Campitelli B."/>
            <person name="Daum C."/>
            <person name="Gordon S."/>
            <person name="Gould B."/>
            <person name="Lipzen A."/>
            <person name="Macqueen A."/>
            <person name="Palacio-Mejia J."/>
            <person name="Plott C."/>
            <person name="Shakirov E."/>
            <person name="Shu S."/>
            <person name="Yoshinaga Y."/>
            <person name="Zane M."/>
            <person name="Rokhsar D."/>
            <person name="Grimwood J."/>
            <person name="Schmutz J."/>
            <person name="Juenger T."/>
        </authorList>
    </citation>
    <scope>NUCLEOTIDE SEQUENCE [LARGE SCALE GENOMIC DNA]</scope>
    <source>
        <strain evidence="7">FIL2</strain>
    </source>
</reference>
<evidence type="ECO:0000256" key="3">
    <source>
        <dbReference type="ARBA" id="ARBA00022843"/>
    </source>
</evidence>
<feature type="domain" description="Tify" evidence="6">
    <location>
        <begin position="83"/>
        <end position="118"/>
    </location>
</feature>
<protein>
    <recommendedName>
        <fullName evidence="4">Protein TIFY</fullName>
    </recommendedName>
    <alternativeName>
        <fullName evidence="4">Jasmonate ZIM domain-containing protein</fullName>
    </alternativeName>
</protein>
<evidence type="ECO:0000259" key="6">
    <source>
        <dbReference type="PROSITE" id="PS51320"/>
    </source>
</evidence>
<dbReference type="GO" id="GO:2000022">
    <property type="term" value="P:regulation of jasmonic acid mediated signaling pathway"/>
    <property type="evidence" value="ECO:0007669"/>
    <property type="project" value="UniProtKB-UniRule"/>
</dbReference>
<organism evidence="7">
    <name type="scientific">Panicum hallii</name>
    <dbReference type="NCBI Taxonomy" id="206008"/>
    <lineage>
        <taxon>Eukaryota</taxon>
        <taxon>Viridiplantae</taxon>
        <taxon>Streptophyta</taxon>
        <taxon>Embryophyta</taxon>
        <taxon>Tracheophyta</taxon>
        <taxon>Spermatophyta</taxon>
        <taxon>Magnoliopsida</taxon>
        <taxon>Liliopsida</taxon>
        <taxon>Poales</taxon>
        <taxon>Poaceae</taxon>
        <taxon>PACMAD clade</taxon>
        <taxon>Panicoideae</taxon>
        <taxon>Panicodae</taxon>
        <taxon>Paniceae</taxon>
        <taxon>Panicinae</taxon>
        <taxon>Panicum</taxon>
        <taxon>Panicum sect. Panicum</taxon>
    </lineage>
</organism>
<dbReference type="Proteomes" id="UP000243499">
    <property type="component" value="Chromosome 9"/>
</dbReference>
<sequence length="203" mass="22116">MAGAGPGRRSRFAATCALLRQYMREKESQRQVRIGNLARVLQAPPPTPVAPQESDERTMQLFPVPVHATAAMAQPPAYQERPEAAGKTPMTIFYGGQVMLFDHIPAEKANEVMHMAGSSVNAPPAEKVVVDVPEASEPSAGVDQQTIARKASLQRFLQKRKRSRIGGNNPDDHNEDAAPAKKMDAGGNGKRMEDVPDALWLRL</sequence>
<feature type="compositionally biased region" description="Basic and acidic residues" evidence="5">
    <location>
        <begin position="170"/>
        <end position="194"/>
    </location>
</feature>
<comment type="subcellular location">
    <subcellularLocation>
        <location evidence="4">Nucleus</location>
    </subcellularLocation>
</comment>
<keyword evidence="4" id="KW-0539">Nucleus</keyword>
<evidence type="ECO:0000256" key="5">
    <source>
        <dbReference type="SAM" id="MobiDB-lite"/>
    </source>
</evidence>
<comment type="similarity">
    <text evidence="1 4">Belongs to the TIFY/JAZ family.</text>
</comment>
<dbReference type="EMBL" id="CM008054">
    <property type="protein sequence ID" value="PAN47462.1"/>
    <property type="molecule type" value="Genomic_DNA"/>
</dbReference>